<dbReference type="EMBL" id="JACVVK020000089">
    <property type="protein sequence ID" value="KAK7493820.1"/>
    <property type="molecule type" value="Genomic_DNA"/>
</dbReference>
<sequence>MQARGQRSRAVISDREIRFKCFLPNTILDVLRSRPGWQEVQGDGEWDFYWCDREWLHQNYDATFLQEHQKILHFRNHYELTRKNLMVKNLKRMRKLIEREQGKTEAQSLDFYPSTFDLNTTFLWKNSRRTQ</sequence>
<dbReference type="PANTHER" id="PTHR12241:SF39">
    <property type="entry name" value="TUBULIN POLYGLUTAMYLASE TTLL9-RELATED"/>
    <property type="match status" value="1"/>
</dbReference>
<name>A0ABD0L2X5_9CAEN</name>
<evidence type="ECO:0000313" key="7">
    <source>
        <dbReference type="Proteomes" id="UP001519460"/>
    </source>
</evidence>
<comment type="caution">
    <text evidence="6">The sequence shown here is derived from an EMBL/GenBank/DDBJ whole genome shotgun (WGS) entry which is preliminary data.</text>
</comment>
<evidence type="ECO:0000256" key="5">
    <source>
        <dbReference type="ARBA" id="ARBA00030445"/>
    </source>
</evidence>
<dbReference type="Pfam" id="PF03133">
    <property type="entry name" value="TTL"/>
    <property type="match status" value="1"/>
</dbReference>
<dbReference type="AlphaFoldDB" id="A0ABD0L2X5"/>
<dbReference type="Proteomes" id="UP001519460">
    <property type="component" value="Unassembled WGS sequence"/>
</dbReference>
<evidence type="ECO:0000256" key="2">
    <source>
        <dbReference type="ARBA" id="ARBA00022598"/>
    </source>
</evidence>
<keyword evidence="3" id="KW-0547">Nucleotide-binding</keyword>
<keyword evidence="2" id="KW-0436">Ligase</keyword>
<feature type="non-terminal residue" evidence="6">
    <location>
        <position position="131"/>
    </location>
</feature>
<keyword evidence="4" id="KW-0067">ATP-binding</keyword>
<gene>
    <name evidence="6" type="ORF">BaRGS_00014961</name>
</gene>
<keyword evidence="7" id="KW-1185">Reference proteome</keyword>
<dbReference type="PANTHER" id="PTHR12241">
    <property type="entry name" value="TUBULIN POLYGLUTAMYLASE"/>
    <property type="match status" value="1"/>
</dbReference>
<evidence type="ECO:0000313" key="6">
    <source>
        <dbReference type="EMBL" id="KAK7493820.1"/>
    </source>
</evidence>
<dbReference type="GO" id="GO:0005524">
    <property type="term" value="F:ATP binding"/>
    <property type="evidence" value="ECO:0007669"/>
    <property type="project" value="UniProtKB-KW"/>
</dbReference>
<reference evidence="6 7" key="1">
    <citation type="journal article" date="2023" name="Sci. Data">
        <title>Genome assembly of the Korean intertidal mud-creeper Batillaria attramentaria.</title>
        <authorList>
            <person name="Patra A.K."/>
            <person name="Ho P.T."/>
            <person name="Jun S."/>
            <person name="Lee S.J."/>
            <person name="Kim Y."/>
            <person name="Won Y.J."/>
        </authorList>
    </citation>
    <scope>NUCLEOTIDE SEQUENCE [LARGE SCALE GENOMIC DNA]</scope>
    <source>
        <strain evidence="6">Wonlab-2016</strain>
    </source>
</reference>
<proteinExistence type="inferred from homology"/>
<evidence type="ECO:0000256" key="1">
    <source>
        <dbReference type="ARBA" id="ARBA00006820"/>
    </source>
</evidence>
<protein>
    <recommendedName>
        <fullName evidence="5">Tubulin--tyrosine ligase-like protein 9</fullName>
    </recommendedName>
</protein>
<comment type="similarity">
    <text evidence="1">Belongs to the tubulin--tyrosine ligase family.</text>
</comment>
<accession>A0ABD0L2X5</accession>
<organism evidence="6 7">
    <name type="scientific">Batillaria attramentaria</name>
    <dbReference type="NCBI Taxonomy" id="370345"/>
    <lineage>
        <taxon>Eukaryota</taxon>
        <taxon>Metazoa</taxon>
        <taxon>Spiralia</taxon>
        <taxon>Lophotrochozoa</taxon>
        <taxon>Mollusca</taxon>
        <taxon>Gastropoda</taxon>
        <taxon>Caenogastropoda</taxon>
        <taxon>Sorbeoconcha</taxon>
        <taxon>Cerithioidea</taxon>
        <taxon>Batillariidae</taxon>
        <taxon>Batillaria</taxon>
    </lineage>
</organism>
<dbReference type="InterPro" id="IPR004344">
    <property type="entry name" value="TTL/TTLL_fam"/>
</dbReference>
<evidence type="ECO:0000256" key="4">
    <source>
        <dbReference type="ARBA" id="ARBA00022840"/>
    </source>
</evidence>
<evidence type="ECO:0000256" key="3">
    <source>
        <dbReference type="ARBA" id="ARBA00022741"/>
    </source>
</evidence>
<dbReference type="GO" id="GO:0016874">
    <property type="term" value="F:ligase activity"/>
    <property type="evidence" value="ECO:0007669"/>
    <property type="project" value="UniProtKB-KW"/>
</dbReference>